<organism evidence="1 2">
    <name type="scientific">Staphylococcus aureus (strain USA300)</name>
    <dbReference type="NCBI Taxonomy" id="367830"/>
    <lineage>
        <taxon>Bacteria</taxon>
        <taxon>Bacillati</taxon>
        <taxon>Bacillota</taxon>
        <taxon>Bacilli</taxon>
        <taxon>Bacillales</taxon>
        <taxon>Staphylococcaceae</taxon>
        <taxon>Staphylococcus</taxon>
    </lineage>
</organism>
<evidence type="ECO:0000313" key="2">
    <source>
        <dbReference type="Proteomes" id="UP000001939"/>
    </source>
</evidence>
<dbReference type="OMA" id="FWVGWNE"/>
<dbReference type="KEGG" id="saa:SAUSA300_0810"/>
<sequence>MNRNRMKQIILEYIKNNDSTSFVEIENVFEEQGFKYKGNGAYTSGNHKNIIFWMGWNEEAFNIVADLKRDGLIEMQICPPMYYLIDGKGLRLPIVKNKNIKIDHWLPVTFSLVN</sequence>
<evidence type="ECO:0008006" key="3">
    <source>
        <dbReference type="Google" id="ProtNLM"/>
    </source>
</evidence>
<gene>
    <name evidence="1" type="ordered locus">SAUSA300_0810</name>
</gene>
<dbReference type="AlphaFoldDB" id="A0A0H2XK54"/>
<dbReference type="EMBL" id="CP000255">
    <property type="protein sequence ID" value="ABD22703.1"/>
    <property type="molecule type" value="Genomic_DNA"/>
</dbReference>
<name>A0A0H2XK54_STAA3</name>
<protein>
    <recommendedName>
        <fullName evidence="3">Pathogenicity island protein</fullName>
    </recommendedName>
</protein>
<dbReference type="HOGENOM" id="CLU_147430_0_0_9"/>
<dbReference type="Proteomes" id="UP000001939">
    <property type="component" value="Chromosome"/>
</dbReference>
<evidence type="ECO:0000313" key="1">
    <source>
        <dbReference type="EMBL" id="ABD22703.1"/>
    </source>
</evidence>
<dbReference type="RefSeq" id="WP_001081424.1">
    <property type="nucleotide sequence ID" value="NZ_CP027476.1"/>
</dbReference>
<reference evidence="1 2" key="1">
    <citation type="journal article" date="2006" name="Lancet">
        <title>Complete genome sequence of USA300, an epidemic clone of community-acquired meticillin-resistant Staphylococcus aureus.</title>
        <authorList>
            <person name="Diep B.A."/>
            <person name="Gill S.R."/>
            <person name="Chang R.F."/>
            <person name="Phan T.H."/>
            <person name="Chen J.H."/>
            <person name="Davidson M.G."/>
            <person name="Lin F."/>
            <person name="Lin J."/>
            <person name="Carleton H.A."/>
            <person name="Mongodin E.F."/>
            <person name="Sensabaugh G.F."/>
            <person name="Perdreau-Remington F."/>
        </authorList>
    </citation>
    <scope>NUCLEOTIDE SEQUENCE [LARGE SCALE GENOMIC DNA]</scope>
    <source>
        <strain evidence="2">USA300</strain>
    </source>
</reference>
<accession>A0A0H2XK54</accession>
<proteinExistence type="predicted"/>